<comment type="subcellular location">
    <subcellularLocation>
        <location evidence="1">Membrane</location>
    </subcellularLocation>
</comment>
<dbReference type="EnsemblMetazoa" id="AGAP004508-RA">
    <property type="protein sequence ID" value="AGAP004508-PA"/>
    <property type="gene ID" value="AGAP004508"/>
</dbReference>
<feature type="transmembrane region" description="Helical" evidence="9">
    <location>
        <begin position="710"/>
        <end position="733"/>
    </location>
</feature>
<dbReference type="GO" id="GO:0012505">
    <property type="term" value="C:endomembrane system"/>
    <property type="evidence" value="ECO:0000318"/>
    <property type="project" value="GO_Central"/>
</dbReference>
<dbReference type="FunCoup" id="Q7Q9Z8">
    <property type="interactions" value="1013"/>
</dbReference>
<dbReference type="GO" id="GO:0016020">
    <property type="term" value="C:membrane"/>
    <property type="evidence" value="ECO:0007669"/>
    <property type="project" value="UniProtKB-SubCell"/>
</dbReference>
<evidence type="ECO:0000256" key="8">
    <source>
        <dbReference type="SAM" id="MobiDB-lite"/>
    </source>
</evidence>
<feature type="transmembrane region" description="Helical" evidence="9">
    <location>
        <begin position="740"/>
        <end position="759"/>
    </location>
</feature>
<keyword evidence="4 9" id="KW-1133">Transmembrane helix</keyword>
<feature type="coiled-coil region" evidence="7">
    <location>
        <begin position="589"/>
        <end position="687"/>
    </location>
</feature>
<dbReference type="Pfam" id="PF10267">
    <property type="entry name" value="Tmemb_cc2"/>
    <property type="match status" value="2"/>
</dbReference>
<feature type="compositionally biased region" description="Polar residues" evidence="8">
    <location>
        <begin position="54"/>
        <end position="63"/>
    </location>
</feature>
<dbReference type="eggNOG" id="KOG3850">
    <property type="taxonomic scope" value="Eukaryota"/>
</dbReference>
<dbReference type="EMBL" id="AAAB01008898">
    <property type="protein sequence ID" value="EAA09094.5"/>
    <property type="molecule type" value="Genomic_DNA"/>
</dbReference>
<feature type="compositionally biased region" description="Basic and acidic residues" evidence="8">
    <location>
        <begin position="64"/>
        <end position="74"/>
    </location>
</feature>
<evidence type="ECO:0000256" key="4">
    <source>
        <dbReference type="ARBA" id="ARBA00022989"/>
    </source>
</evidence>
<keyword evidence="6 9" id="KW-0472">Membrane</keyword>
<reference evidence="10" key="2">
    <citation type="submission" date="2002-03" db="EMBL/GenBank/DDBJ databases">
        <authorList>
            <consortium name="The Anopheles Genome Sequencing Consortium"/>
        </authorList>
    </citation>
    <scope>NUCLEOTIDE SEQUENCE</scope>
    <source>
        <strain evidence="10">PEST</strain>
    </source>
</reference>
<keyword evidence="3 9" id="KW-0812">Transmembrane</keyword>
<dbReference type="KEGG" id="aga:1274654"/>
<dbReference type="AlphaFoldDB" id="Q7Q9Z8"/>
<evidence type="ECO:0000256" key="1">
    <source>
        <dbReference type="ARBA" id="ARBA00004370"/>
    </source>
</evidence>
<feature type="compositionally biased region" description="Low complexity" evidence="8">
    <location>
        <begin position="80"/>
        <end position="100"/>
    </location>
</feature>
<dbReference type="VEuPathDB" id="VectorBase:AGAP004508"/>
<feature type="compositionally biased region" description="Low complexity" evidence="8">
    <location>
        <begin position="1"/>
        <end position="21"/>
    </location>
</feature>
<feature type="compositionally biased region" description="Low complexity" evidence="8">
    <location>
        <begin position="148"/>
        <end position="165"/>
    </location>
</feature>
<dbReference type="PaxDb" id="7165-AGAP004508-PA"/>
<reference evidence="10" key="4">
    <citation type="journal article" date="2007" name="Genome Biol.">
        <title>Update of the Anopheles gambiae PEST genome assembly.</title>
        <authorList>
            <person name="Sharakhova M.V."/>
            <person name="Hammond M.P."/>
            <person name="Lobo N.F."/>
            <person name="Krzywinski J."/>
            <person name="Unger M.F."/>
            <person name="Hillenmeyer M.E."/>
            <person name="Bruggner R.V."/>
            <person name="Birney E."/>
            <person name="Collins F.H."/>
        </authorList>
    </citation>
    <scope>NUCLEOTIDE SEQUENCE</scope>
    <source>
        <strain evidence="10">PEST</strain>
    </source>
</reference>
<evidence type="ECO:0000313" key="10">
    <source>
        <dbReference type="EMBL" id="EAA09094.5"/>
    </source>
</evidence>
<evidence type="ECO:0000256" key="3">
    <source>
        <dbReference type="ARBA" id="ARBA00022692"/>
    </source>
</evidence>
<dbReference type="InterPro" id="IPR019394">
    <property type="entry name" value="TEX28/TMCC"/>
</dbReference>
<evidence type="ECO:0000256" key="7">
    <source>
        <dbReference type="SAM" id="Coils"/>
    </source>
</evidence>
<feature type="compositionally biased region" description="Basic and acidic residues" evidence="8">
    <location>
        <begin position="111"/>
        <end position="125"/>
    </location>
</feature>
<sequence length="783" mass="84652">MDLHDTAQASAAAARSSTVTSFQTGTANVAQERNSGSNGGGGGYSSLVRGSATDCGSTSANRNTLEEHPYESNKSHYRPIRSPVVPRRLPRQQRLGSGDSAAGGGGGGSGSRDKHPRERSHEEAKPAGSSSALEMTTTTMEMLTTATTTTPATGNSSSIASTTAASGGGGSGVPFSAGASLEEMMRSTMPVDYSNLSGVGPLLEEVDGNVTTVSQHSNDSIERTALPGSSGQAHGHAHQKGHSRGSSAPLAYDRITTKIACTKELIRKEQEARDSNVNEYLKLAANADKQQLQRIKAVFEKKNQKSANNISQLQKKLESYNKRYKDMQQTQQKQAHQQQQQQQTQQQQQQQHAAAAASLLLQQQQQQQQQQAVLLAGGSQTLPPNLQQLAVATNQQQQQSFLQPREMLRDVGQGLRNVGGNIRHGVTGLSATVISKPRKFAHLIRNKFGSADNINQLTSTWYTGSAADSDLSGMDVGSGTEGQQTTPNASGPGGGGGGGGGGQSNQHNTSISDSEGRRAAGTTPGQGHHHQHQQLHAVSSGHRHHGPGPGGKYSEHDSECSSVTSDSIPLGSDKHRLSCTQRCVNYKALNELREEYGKLKERLDRVELVQKEVTELSMALENERYRADRLEEQINDLSELHQNERENLKQAIADLEEKVQYQSDERLRDVNEILENCQTRISKMEQLSQQQYVTVEGIYNSNARAVVVKLINVVLTVLQVILLLVATVAGIIVPFLKTRLRVLTTLFCTLVLIAIVRQWPDVRDTGVHLIRILRSQVVSETST</sequence>
<feature type="region of interest" description="Disordered" evidence="8">
    <location>
        <begin position="1"/>
        <end position="134"/>
    </location>
</feature>
<protein>
    <submittedName>
        <fullName evidence="10">AGAP004508-PA</fullName>
    </submittedName>
</protein>
<keyword evidence="5 7" id="KW-0175">Coiled coil</keyword>
<feature type="compositionally biased region" description="Gly residues" evidence="8">
    <location>
        <begin position="101"/>
        <end position="110"/>
    </location>
</feature>
<keyword evidence="12" id="KW-1185">Reference proteome</keyword>
<organism evidence="10">
    <name type="scientific">Anopheles gambiae</name>
    <name type="common">African malaria mosquito</name>
    <dbReference type="NCBI Taxonomy" id="7165"/>
    <lineage>
        <taxon>Eukaryota</taxon>
        <taxon>Metazoa</taxon>
        <taxon>Ecdysozoa</taxon>
        <taxon>Arthropoda</taxon>
        <taxon>Hexapoda</taxon>
        <taxon>Insecta</taxon>
        <taxon>Pterygota</taxon>
        <taxon>Neoptera</taxon>
        <taxon>Endopterygota</taxon>
        <taxon>Diptera</taxon>
        <taxon>Nematocera</taxon>
        <taxon>Culicoidea</taxon>
        <taxon>Culicidae</taxon>
        <taxon>Anophelinae</taxon>
        <taxon>Anopheles</taxon>
    </lineage>
</organism>
<feature type="compositionally biased region" description="Polar residues" evidence="8">
    <location>
        <begin position="22"/>
        <end position="34"/>
    </location>
</feature>
<reference evidence="10 11" key="3">
    <citation type="journal article" date="2004" name="Trends Parasitol.">
        <title>The Anopheles gambiae genome: an update.</title>
        <authorList>
            <person name="Mongin E."/>
            <person name="Louis C."/>
            <person name="Holt R.A."/>
            <person name="Birney E."/>
            <person name="Collins F.H."/>
        </authorList>
    </citation>
    <scope>NUCLEOTIDE SEQUENCE</scope>
    <source>
        <strain evidence="10 11">PEST</strain>
    </source>
</reference>
<dbReference type="VEuPathDB" id="VectorBase:AGAMI1_014534"/>
<dbReference type="PANTHER" id="PTHR17613:SF14">
    <property type="entry name" value="DEMENTIN, ISOFORM H"/>
    <property type="match status" value="1"/>
</dbReference>
<name>Q7Q9Z8_ANOGA</name>
<feature type="region of interest" description="Disordered" evidence="8">
    <location>
        <begin position="212"/>
        <end position="249"/>
    </location>
</feature>
<evidence type="ECO:0000313" key="11">
    <source>
        <dbReference type="EnsemblMetazoa" id="AGAP004508-PA"/>
    </source>
</evidence>
<comment type="similarity">
    <text evidence="2">Belongs to the TEX28 family.</text>
</comment>
<reference evidence="10 12" key="1">
    <citation type="journal article" date="2002" name="Science">
        <title>The genome sequence of the malaria mosquito Anopheles gambiae.</title>
        <authorList>
            <person name="Holt R.A."/>
            <person name="Subramanian G.M."/>
            <person name="Halpern A."/>
            <person name="Sutton G.G."/>
            <person name="Charlab R."/>
            <person name="Nusskern D.R."/>
            <person name="Wincker P."/>
            <person name="Clark A.G."/>
            <person name="Ribeiro J.M."/>
            <person name="Wides R."/>
            <person name="Salzberg S.L."/>
            <person name="Loftus B."/>
            <person name="Yandell M."/>
            <person name="Majoros W.H."/>
            <person name="Rusch D.B."/>
            <person name="Lai Z."/>
            <person name="Kraft C.L."/>
            <person name="Abril J.F."/>
            <person name="Anthouard V."/>
            <person name="Arensburger P."/>
            <person name="Atkinson P.W."/>
            <person name="Baden H."/>
            <person name="de Berardinis V."/>
            <person name="Baldwin D."/>
            <person name="Benes V."/>
            <person name="Biedler J."/>
            <person name="Blass C."/>
            <person name="Bolanos R."/>
            <person name="Boscus D."/>
            <person name="Barnstead M."/>
            <person name="Cai S."/>
            <person name="Center A."/>
            <person name="Chaturverdi K."/>
            <person name="Christophides G.K."/>
            <person name="Chrystal M.A."/>
            <person name="Clamp M."/>
            <person name="Cravchik A."/>
            <person name="Curwen V."/>
            <person name="Dana A."/>
            <person name="Delcher A."/>
            <person name="Dew I."/>
            <person name="Evans C.A."/>
            <person name="Flanigan M."/>
            <person name="Grundschober-Freimoser A."/>
            <person name="Friedli L."/>
            <person name="Gu Z."/>
            <person name="Guan P."/>
            <person name="Guigo R."/>
            <person name="Hillenmeyer M.E."/>
            <person name="Hladun S.L."/>
            <person name="Hogan J.R."/>
            <person name="Hong Y.S."/>
            <person name="Hoover J."/>
            <person name="Jaillon O."/>
            <person name="Ke Z."/>
            <person name="Kodira C."/>
            <person name="Kokoza E."/>
            <person name="Koutsos A."/>
            <person name="Letunic I."/>
            <person name="Levitsky A."/>
            <person name="Liang Y."/>
            <person name="Lin J.J."/>
            <person name="Lobo N.F."/>
            <person name="Lopez J.R."/>
            <person name="Malek J.A."/>
            <person name="McIntosh T.C."/>
            <person name="Meister S."/>
            <person name="Miller J."/>
            <person name="Mobarry C."/>
            <person name="Mongin E."/>
            <person name="Murphy S.D."/>
            <person name="O'Brochta D.A."/>
            <person name="Pfannkoch C."/>
            <person name="Qi R."/>
            <person name="Regier M.A."/>
            <person name="Remington K."/>
            <person name="Shao H."/>
            <person name="Sharakhova M.V."/>
            <person name="Sitter C.D."/>
            <person name="Shetty J."/>
            <person name="Smith T.J."/>
            <person name="Strong R."/>
            <person name="Sun J."/>
            <person name="Thomasova D."/>
            <person name="Ton L.Q."/>
            <person name="Topalis P."/>
            <person name="Tu Z."/>
            <person name="Unger M.F."/>
            <person name="Walenz B."/>
            <person name="Wang A."/>
            <person name="Wang J."/>
            <person name="Wang M."/>
            <person name="Wang X."/>
            <person name="Woodford K.J."/>
            <person name="Wortman J.R."/>
            <person name="Wu M."/>
            <person name="Yao A."/>
            <person name="Zdobnov E.M."/>
            <person name="Zhang H."/>
            <person name="Zhao Q."/>
            <person name="Zhao S."/>
            <person name="Zhu S.C."/>
            <person name="Zhimulev I."/>
            <person name="Coluzzi M."/>
            <person name="della Torre A."/>
            <person name="Roth C.W."/>
            <person name="Louis C."/>
            <person name="Kalush F."/>
            <person name="Mural R.J."/>
            <person name="Myers E.W."/>
            <person name="Adams M.D."/>
            <person name="Smith H.O."/>
            <person name="Broder S."/>
            <person name="Gardner M.J."/>
            <person name="Fraser C.M."/>
            <person name="Birney E."/>
            <person name="Bork P."/>
            <person name="Brey P.T."/>
            <person name="Venter J.C."/>
            <person name="Weissenbach J."/>
            <person name="Kafatos F.C."/>
            <person name="Collins F.H."/>
            <person name="Hoffman S.L."/>
        </authorList>
    </citation>
    <scope>NUCLEOTIDE SEQUENCE [LARGE SCALE GENOMIC DNA]</scope>
    <source>
        <strain evidence="10 12">PEST</strain>
    </source>
</reference>
<feature type="coiled-coil region" evidence="7">
    <location>
        <begin position="296"/>
        <end position="347"/>
    </location>
</feature>
<gene>
    <name evidence="11" type="primary">1274654</name>
    <name evidence="10" type="ORF">AgaP_AGAP004508</name>
</gene>
<reference evidence="11" key="6">
    <citation type="submission" date="2021-01" db="UniProtKB">
        <authorList>
            <consortium name="EnsemblMetazoa"/>
        </authorList>
    </citation>
    <scope>IDENTIFICATION</scope>
    <source>
        <strain evidence="11">PEST</strain>
    </source>
</reference>
<feature type="compositionally biased region" description="Polar residues" evidence="8">
    <location>
        <begin position="504"/>
        <end position="513"/>
    </location>
</feature>
<feature type="region of interest" description="Disordered" evidence="8">
    <location>
        <begin position="148"/>
        <end position="171"/>
    </location>
</feature>
<dbReference type="PANTHER" id="PTHR17613">
    <property type="entry name" value="CEREBRAL PROTEIN-11-RELATED"/>
    <property type="match status" value="1"/>
</dbReference>
<dbReference type="HOGENOM" id="CLU_019951_2_0_1"/>
<reference evidence="10" key="5">
    <citation type="submission" date="2011-05" db="EMBL/GenBank/DDBJ databases">
        <authorList>
            <consortium name="VectorBase"/>
        </authorList>
    </citation>
    <scope>NUCLEOTIDE SEQUENCE</scope>
    <source>
        <strain evidence="10">PEST</strain>
    </source>
</reference>
<evidence type="ECO:0000256" key="6">
    <source>
        <dbReference type="ARBA" id="ARBA00023136"/>
    </source>
</evidence>
<evidence type="ECO:0000256" key="9">
    <source>
        <dbReference type="SAM" id="Phobius"/>
    </source>
</evidence>
<evidence type="ECO:0000256" key="2">
    <source>
        <dbReference type="ARBA" id="ARBA00008108"/>
    </source>
</evidence>
<feature type="region of interest" description="Disordered" evidence="8">
    <location>
        <begin position="472"/>
        <end position="574"/>
    </location>
</feature>
<evidence type="ECO:0000313" key="12">
    <source>
        <dbReference type="Proteomes" id="UP000007062"/>
    </source>
</evidence>
<evidence type="ECO:0000256" key="5">
    <source>
        <dbReference type="ARBA" id="ARBA00023054"/>
    </source>
</evidence>
<proteinExistence type="inferred from homology"/>
<accession>Q7Q9Z8</accession>
<dbReference type="Proteomes" id="UP000007062">
    <property type="component" value="Chromosome 2R"/>
</dbReference>
<feature type="compositionally biased region" description="Gly residues" evidence="8">
    <location>
        <begin position="491"/>
        <end position="503"/>
    </location>
</feature>